<comment type="caution">
    <text evidence="2">The sequence shown here is derived from an EMBL/GenBank/DDBJ whole genome shotgun (WGS) entry which is preliminary data.</text>
</comment>
<name>A0A4R5W2R2_9BURK</name>
<reference evidence="2 3" key="1">
    <citation type="submission" date="2019-03" db="EMBL/GenBank/DDBJ databases">
        <title>Sapientia aquatica gen. nov., sp. nov., isolated from a crater lake.</title>
        <authorList>
            <person name="Felfoldi T."/>
            <person name="Szabo A."/>
            <person name="Toth E."/>
            <person name="Schumann P."/>
            <person name="Keki Z."/>
            <person name="Marialigeti K."/>
            <person name="Mathe I."/>
        </authorList>
    </citation>
    <scope>NUCLEOTIDE SEQUENCE [LARGE SCALE GENOMIC DNA]</scope>
    <source>
        <strain evidence="2 3">SA-152</strain>
    </source>
</reference>
<evidence type="ECO:0000313" key="3">
    <source>
        <dbReference type="Proteomes" id="UP000294829"/>
    </source>
</evidence>
<dbReference type="EMBL" id="SMYL01000006">
    <property type="protein sequence ID" value="TDK65374.1"/>
    <property type="molecule type" value="Genomic_DNA"/>
</dbReference>
<accession>A0A4R5W2R2</accession>
<gene>
    <name evidence="2" type="ORF">E2I14_13215</name>
</gene>
<protein>
    <submittedName>
        <fullName evidence="2">Uncharacterized protein</fullName>
    </submittedName>
</protein>
<feature type="region of interest" description="Disordered" evidence="1">
    <location>
        <begin position="31"/>
        <end position="61"/>
    </location>
</feature>
<feature type="compositionally biased region" description="Polar residues" evidence="1">
    <location>
        <begin position="31"/>
        <end position="46"/>
    </location>
</feature>
<evidence type="ECO:0000313" key="2">
    <source>
        <dbReference type="EMBL" id="TDK65374.1"/>
    </source>
</evidence>
<evidence type="ECO:0000256" key="1">
    <source>
        <dbReference type="SAM" id="MobiDB-lite"/>
    </source>
</evidence>
<keyword evidence="3" id="KW-1185">Reference proteome</keyword>
<sequence length="61" mass="6716">MNETNKAHHPVIDTSEVKKIKNRHRKYVNNSAEQSAKIVKNSSAPQADQPCPLPSKMCGTG</sequence>
<organism evidence="2 3">
    <name type="scientific">Sapientia aquatica</name>
    <dbReference type="NCBI Taxonomy" id="1549640"/>
    <lineage>
        <taxon>Bacteria</taxon>
        <taxon>Pseudomonadati</taxon>
        <taxon>Pseudomonadota</taxon>
        <taxon>Betaproteobacteria</taxon>
        <taxon>Burkholderiales</taxon>
        <taxon>Oxalobacteraceae</taxon>
        <taxon>Sapientia</taxon>
    </lineage>
</organism>
<dbReference type="AlphaFoldDB" id="A0A4R5W2R2"/>
<proteinExistence type="predicted"/>
<dbReference type="Proteomes" id="UP000294829">
    <property type="component" value="Unassembled WGS sequence"/>
</dbReference>